<sequence>MSAKDFKFTANQVNTIPDASEMQFGIVVSEWNNDITDNLLENAVNTLKRYGAKEENILVKHVPGSFELVYGAACMKDSTMADAIIAIGCVIRGDTPHFDYICSGVTQGLAELNTESDVPVIYGVLTVNDHQQALDRCGGSAGNKGEEFALTAIKMVDFVWSLENLE</sequence>
<evidence type="ECO:0000256" key="7">
    <source>
        <dbReference type="HAMAP-Rule" id="MF_00178"/>
    </source>
</evidence>
<dbReference type="EMBL" id="CP033459">
    <property type="protein sequence ID" value="QFQ12078.1"/>
    <property type="molecule type" value="Genomic_DNA"/>
</dbReference>
<feature type="binding site" evidence="7">
    <location>
        <position position="136"/>
    </location>
    <ligand>
        <name>(2S)-2-hydroxy-3-oxobutyl phosphate</name>
        <dbReference type="ChEBI" id="CHEBI:58830"/>
    </ligand>
</feature>
<feature type="active site" description="Proton donor" evidence="7">
    <location>
        <position position="97"/>
    </location>
</feature>
<feature type="binding site" evidence="7">
    <location>
        <begin position="89"/>
        <end position="91"/>
    </location>
    <ligand>
        <name>5-amino-6-(D-ribitylamino)uracil</name>
        <dbReference type="ChEBI" id="CHEBI:15934"/>
    </ligand>
</feature>
<dbReference type="GO" id="GO:0009231">
    <property type="term" value="P:riboflavin biosynthetic process"/>
    <property type="evidence" value="ECO:0007669"/>
    <property type="project" value="UniProtKB-UniRule"/>
</dbReference>
<feature type="binding site" evidence="7">
    <location>
        <begin position="94"/>
        <end position="95"/>
    </location>
    <ligand>
        <name>(2S)-2-hydroxy-3-oxobutyl phosphate</name>
        <dbReference type="ChEBI" id="CHEBI:58830"/>
    </ligand>
</feature>
<dbReference type="PANTHER" id="PTHR21058:SF0">
    <property type="entry name" value="6,7-DIMETHYL-8-RIBITYLLUMAZINE SYNTHASE"/>
    <property type="match status" value="1"/>
</dbReference>
<evidence type="ECO:0000256" key="3">
    <source>
        <dbReference type="ARBA" id="ARBA00012664"/>
    </source>
</evidence>
<comment type="similarity">
    <text evidence="2 7">Belongs to the DMRL synthase family.</text>
</comment>
<dbReference type="InterPro" id="IPR002180">
    <property type="entry name" value="LS/RS"/>
</dbReference>
<dbReference type="OrthoDB" id="9809709at2"/>
<protein>
    <recommendedName>
        <fullName evidence="3 7">6,7-dimethyl-8-ribityllumazine synthase</fullName>
        <shortName evidence="7">DMRL synthase</shortName>
        <shortName evidence="7">LS</shortName>
        <shortName evidence="7">Lumazine synthase</shortName>
        <ecNumber evidence="3 7">2.5.1.78</ecNumber>
    </recommendedName>
</protein>
<evidence type="ECO:0000256" key="1">
    <source>
        <dbReference type="ARBA" id="ARBA00004917"/>
    </source>
</evidence>
<keyword evidence="9" id="KW-1185">Reference proteome</keyword>
<dbReference type="PANTHER" id="PTHR21058">
    <property type="entry name" value="6,7-DIMETHYL-8-RIBITYLLUMAZINE SYNTHASE DMRL SYNTHASE LUMAZINE SYNTHASE"/>
    <property type="match status" value="1"/>
</dbReference>
<dbReference type="Proteomes" id="UP000249375">
    <property type="component" value="Chromosome"/>
</dbReference>
<evidence type="ECO:0000256" key="2">
    <source>
        <dbReference type="ARBA" id="ARBA00007424"/>
    </source>
</evidence>
<dbReference type="GO" id="GO:0009349">
    <property type="term" value="C:riboflavin synthase complex"/>
    <property type="evidence" value="ECO:0007669"/>
    <property type="project" value="UniProtKB-UniRule"/>
</dbReference>
<dbReference type="AlphaFoldDB" id="A0A5P8E579"/>
<dbReference type="SUPFAM" id="SSF52121">
    <property type="entry name" value="Lumazine synthase"/>
    <property type="match status" value="1"/>
</dbReference>
<dbReference type="NCBIfam" id="TIGR00114">
    <property type="entry name" value="lumazine-synth"/>
    <property type="match status" value="1"/>
</dbReference>
<dbReference type="GO" id="GO:0000906">
    <property type="term" value="F:6,7-dimethyl-8-ribityllumazine synthase activity"/>
    <property type="evidence" value="ECO:0007669"/>
    <property type="project" value="UniProtKB-UniRule"/>
</dbReference>
<comment type="function">
    <text evidence="7">Catalyzes the formation of 6,7-dimethyl-8-ribityllumazine by condensation of 5-amino-6-(D-ribitylamino)uracil with 3,4-dihydroxy-2-butanone 4-phosphate. This is the penultimate step in the biosynthesis of riboflavin.</text>
</comment>
<evidence type="ECO:0000256" key="4">
    <source>
        <dbReference type="ARBA" id="ARBA00022619"/>
    </source>
</evidence>
<dbReference type="EC" id="2.5.1.78" evidence="3 7"/>
<dbReference type="HAMAP" id="MF_00178">
    <property type="entry name" value="Lumazine_synth"/>
    <property type="match status" value="1"/>
</dbReference>
<dbReference type="KEGG" id="alq:C7Y71_003050"/>
<comment type="pathway">
    <text evidence="1 7">Cofactor biosynthesis; riboflavin biosynthesis; riboflavin from 2-hydroxy-3-oxobutyl phosphate and 5-amino-6-(D-ribitylamino)uracil: step 1/2.</text>
</comment>
<keyword evidence="4 7" id="KW-0686">Riboflavin biosynthesis</keyword>
<gene>
    <name evidence="7" type="primary">ribH</name>
    <name evidence="8" type="ORF">C7Y71_003050</name>
</gene>
<feature type="binding site" evidence="7">
    <location>
        <begin position="65"/>
        <end position="67"/>
    </location>
    <ligand>
        <name>5-amino-6-(D-ribitylamino)uracil</name>
        <dbReference type="ChEBI" id="CHEBI:15934"/>
    </ligand>
</feature>
<evidence type="ECO:0000256" key="6">
    <source>
        <dbReference type="ARBA" id="ARBA00048785"/>
    </source>
</evidence>
<proteinExistence type="inferred from homology"/>
<comment type="catalytic activity">
    <reaction evidence="6 7">
        <text>(2S)-2-hydroxy-3-oxobutyl phosphate + 5-amino-6-(D-ribitylamino)uracil = 6,7-dimethyl-8-(1-D-ribityl)lumazine + phosphate + 2 H2O + H(+)</text>
        <dbReference type="Rhea" id="RHEA:26152"/>
        <dbReference type="ChEBI" id="CHEBI:15377"/>
        <dbReference type="ChEBI" id="CHEBI:15378"/>
        <dbReference type="ChEBI" id="CHEBI:15934"/>
        <dbReference type="ChEBI" id="CHEBI:43474"/>
        <dbReference type="ChEBI" id="CHEBI:58201"/>
        <dbReference type="ChEBI" id="CHEBI:58830"/>
        <dbReference type="EC" id="2.5.1.78"/>
    </reaction>
</comment>
<keyword evidence="5 7" id="KW-0808">Transferase</keyword>
<dbReference type="CDD" id="cd09209">
    <property type="entry name" value="Lumazine_synthase-I"/>
    <property type="match status" value="1"/>
</dbReference>
<dbReference type="UniPathway" id="UPA00275">
    <property type="reaction ID" value="UER00404"/>
</dbReference>
<accession>A0A5P8E579</accession>
<reference evidence="8 9" key="1">
    <citation type="submission" date="2018-11" db="EMBL/GenBank/DDBJ databases">
        <authorList>
            <person name="Na S.W."/>
            <person name="Baik M."/>
        </authorList>
    </citation>
    <scope>NUCLEOTIDE SEQUENCE [LARGE SCALE GENOMIC DNA]</scope>
    <source>
        <strain evidence="8 9">E39</strain>
    </source>
</reference>
<dbReference type="InterPro" id="IPR034964">
    <property type="entry name" value="LS"/>
</dbReference>
<evidence type="ECO:0000313" key="9">
    <source>
        <dbReference type="Proteomes" id="UP000249375"/>
    </source>
</evidence>
<dbReference type="GO" id="GO:0005829">
    <property type="term" value="C:cytosol"/>
    <property type="evidence" value="ECO:0007669"/>
    <property type="project" value="TreeGrafter"/>
</dbReference>
<feature type="binding site" evidence="7">
    <location>
        <position position="31"/>
    </location>
    <ligand>
        <name>5-amino-6-(D-ribitylamino)uracil</name>
        <dbReference type="ChEBI" id="CHEBI:15934"/>
    </ligand>
</feature>
<dbReference type="Pfam" id="PF00885">
    <property type="entry name" value="DMRL_synthase"/>
    <property type="match status" value="1"/>
</dbReference>
<evidence type="ECO:0000256" key="5">
    <source>
        <dbReference type="ARBA" id="ARBA00022679"/>
    </source>
</evidence>
<dbReference type="InterPro" id="IPR036467">
    <property type="entry name" value="LS/RS_sf"/>
</dbReference>
<organism evidence="8 9">
    <name type="scientific">Pseudoprevotella muciniphila</name>
    <dbReference type="NCBI Taxonomy" id="2133944"/>
    <lineage>
        <taxon>Bacteria</taxon>
        <taxon>Pseudomonadati</taxon>
        <taxon>Bacteroidota</taxon>
        <taxon>Bacteroidia</taxon>
        <taxon>Bacteroidales</taxon>
        <taxon>Prevotellaceae</taxon>
        <taxon>Pseudoprevotella</taxon>
    </lineage>
</organism>
<evidence type="ECO:0000313" key="8">
    <source>
        <dbReference type="EMBL" id="QFQ12078.1"/>
    </source>
</evidence>
<dbReference type="Gene3D" id="3.40.50.960">
    <property type="entry name" value="Lumazine/riboflavin synthase"/>
    <property type="match status" value="1"/>
</dbReference>
<feature type="binding site" evidence="7">
    <location>
        <position position="122"/>
    </location>
    <ligand>
        <name>5-amino-6-(D-ribitylamino)uracil</name>
        <dbReference type="ChEBI" id="CHEBI:15934"/>
    </ligand>
</feature>
<dbReference type="RefSeq" id="WP_111898627.1">
    <property type="nucleotide sequence ID" value="NZ_CP033459.1"/>
</dbReference>
<name>A0A5P8E579_9BACT</name>